<accession>A0A3G2L6Q0</accession>
<sequence length="153" mass="17415">MQPNGISIFNNLKIIHTALLIGMVLFGIFVYTQNGQFIAEIEEGDIFVYIVPIVAFAAYFLGMLFFKKMILRLKREDSLKQKLEVYQKANLVNYAFLEAAAMLALVAYFLKGTALYLVIALCIMAFYISKRPTINKLLNDLPLSMEETNQLTK</sequence>
<evidence type="ECO:0000313" key="3">
    <source>
        <dbReference type="Proteomes" id="UP000276309"/>
    </source>
</evidence>
<reference evidence="2 3" key="1">
    <citation type="submission" date="2018-08" db="EMBL/GenBank/DDBJ databases">
        <title>The reduced genetic potential of extracellular carbohydrate catabolism in Euzebyella marina RN62, a Flavobacteriia bacterium isolated from the hadal water.</title>
        <authorList>
            <person name="Xue C."/>
        </authorList>
    </citation>
    <scope>NUCLEOTIDE SEQUENCE [LARGE SCALE GENOMIC DNA]</scope>
    <source>
        <strain evidence="2 3">RN62</strain>
    </source>
</reference>
<feature type="transmembrane region" description="Helical" evidence="1">
    <location>
        <begin position="114"/>
        <end position="129"/>
    </location>
</feature>
<evidence type="ECO:0000256" key="1">
    <source>
        <dbReference type="SAM" id="Phobius"/>
    </source>
</evidence>
<keyword evidence="1" id="KW-0472">Membrane</keyword>
<feature type="transmembrane region" description="Helical" evidence="1">
    <location>
        <begin position="91"/>
        <end position="108"/>
    </location>
</feature>
<feature type="transmembrane region" description="Helical" evidence="1">
    <location>
        <begin position="46"/>
        <end position="66"/>
    </location>
</feature>
<keyword evidence="1" id="KW-1133">Transmembrane helix</keyword>
<name>A0A3G2L6Q0_9FLAO</name>
<dbReference type="RefSeq" id="WP_121848982.1">
    <property type="nucleotide sequence ID" value="NZ_CP032050.1"/>
</dbReference>
<organism evidence="2 3">
    <name type="scientific">Euzebyella marina</name>
    <dbReference type="NCBI Taxonomy" id="1761453"/>
    <lineage>
        <taxon>Bacteria</taxon>
        <taxon>Pseudomonadati</taxon>
        <taxon>Bacteroidota</taxon>
        <taxon>Flavobacteriia</taxon>
        <taxon>Flavobacteriales</taxon>
        <taxon>Flavobacteriaceae</taxon>
        <taxon>Euzebyella</taxon>
    </lineage>
</organism>
<dbReference type="OrthoDB" id="1151358at2"/>
<keyword evidence="1" id="KW-0812">Transmembrane</keyword>
<gene>
    <name evidence="2" type="ORF">D1013_11565</name>
</gene>
<protein>
    <submittedName>
        <fullName evidence="2">Uncharacterized protein</fullName>
    </submittedName>
</protein>
<proteinExistence type="predicted"/>
<feature type="transmembrane region" description="Helical" evidence="1">
    <location>
        <begin position="12"/>
        <end position="31"/>
    </location>
</feature>
<dbReference type="AlphaFoldDB" id="A0A3G2L6Q0"/>
<dbReference type="Proteomes" id="UP000276309">
    <property type="component" value="Chromosome"/>
</dbReference>
<keyword evidence="3" id="KW-1185">Reference proteome</keyword>
<dbReference type="KEGG" id="emar:D1013_11565"/>
<evidence type="ECO:0000313" key="2">
    <source>
        <dbReference type="EMBL" id="AYN67967.1"/>
    </source>
</evidence>
<dbReference type="EMBL" id="CP032050">
    <property type="protein sequence ID" value="AYN67967.1"/>
    <property type="molecule type" value="Genomic_DNA"/>
</dbReference>